<comment type="caution">
    <text evidence="2">The sequence shown here is derived from an EMBL/GenBank/DDBJ whole genome shotgun (WGS) entry which is preliminary data.</text>
</comment>
<organism evidence="2 3">
    <name type="scientific">Xanthocytophaga flava</name>
    <dbReference type="NCBI Taxonomy" id="3048013"/>
    <lineage>
        <taxon>Bacteria</taxon>
        <taxon>Pseudomonadati</taxon>
        <taxon>Bacteroidota</taxon>
        <taxon>Cytophagia</taxon>
        <taxon>Cytophagales</taxon>
        <taxon>Rhodocytophagaceae</taxon>
        <taxon>Xanthocytophaga</taxon>
    </lineage>
</organism>
<accession>A0ABT7CYS0</accession>
<feature type="transmembrane region" description="Helical" evidence="1">
    <location>
        <begin position="6"/>
        <end position="28"/>
    </location>
</feature>
<evidence type="ECO:0000313" key="2">
    <source>
        <dbReference type="EMBL" id="MDJ1498897.1"/>
    </source>
</evidence>
<reference evidence="2 3" key="1">
    <citation type="submission" date="2023-05" db="EMBL/GenBank/DDBJ databases">
        <authorList>
            <person name="Zhang X."/>
        </authorList>
    </citation>
    <scope>NUCLEOTIDE SEQUENCE [LARGE SCALE GENOMIC DNA]</scope>
    <source>
        <strain evidence="2 3">DM2B3-1</strain>
    </source>
</reference>
<keyword evidence="1" id="KW-0472">Membrane</keyword>
<sequence>MSENDIYRFAVVVLAINLILWFLVGYYLNYPEYSDSELLVSNDVWFWKEKRYVFKDIKTVSLYKVSSGRGSKSIVLEVNTSYGADTHYVNRIDRDPAAIARFIDILNKKGIVAKAELDK</sequence>
<dbReference type="Proteomes" id="UP001228581">
    <property type="component" value="Unassembled WGS sequence"/>
</dbReference>
<evidence type="ECO:0008006" key="4">
    <source>
        <dbReference type="Google" id="ProtNLM"/>
    </source>
</evidence>
<keyword evidence="1" id="KW-0812">Transmembrane</keyword>
<keyword evidence="3" id="KW-1185">Reference proteome</keyword>
<evidence type="ECO:0000313" key="3">
    <source>
        <dbReference type="Proteomes" id="UP001228581"/>
    </source>
</evidence>
<evidence type="ECO:0000256" key="1">
    <source>
        <dbReference type="SAM" id="Phobius"/>
    </source>
</evidence>
<proteinExistence type="predicted"/>
<protein>
    <recommendedName>
        <fullName evidence="4">PH domain-containing protein</fullName>
    </recommendedName>
</protein>
<dbReference type="EMBL" id="JASJOT010000065">
    <property type="protein sequence ID" value="MDJ1498897.1"/>
    <property type="molecule type" value="Genomic_DNA"/>
</dbReference>
<keyword evidence="1" id="KW-1133">Transmembrane helix</keyword>
<name>A0ABT7CYS0_9BACT</name>
<gene>
    <name evidence="2" type="ORF">QNI19_38575</name>
</gene>
<dbReference type="RefSeq" id="WP_314037335.1">
    <property type="nucleotide sequence ID" value="NZ_JASJOR010000059.1"/>
</dbReference>